<sequence>MPDLAALREPHGFKDSQVWYLTPMGLLVGGENVPRTSGGPPRTVRNIWQNFGADIAAAARKHDVPVELVIATIATESRGNPNAERTEPGFVSYQATPGRVSIGLMQTLISTAREASGNPALGPADLRMPAVSIDAGTAYIARQGGITGFDPPKVACAYNAGGLYHNTGSANRWRMRQYPIGTGAHADRFVAWFNDCFLLFDDPAQAPQPGFVRALQG</sequence>
<gene>
    <name evidence="3" type="ORF">A8950_1821</name>
</gene>
<dbReference type="SUPFAM" id="SSF53955">
    <property type="entry name" value="Lysozyme-like"/>
    <property type="match status" value="1"/>
</dbReference>
<dbReference type="Gene3D" id="1.10.530.10">
    <property type="match status" value="1"/>
</dbReference>
<comment type="caution">
    <text evidence="3">The sequence shown here is derived from an EMBL/GenBank/DDBJ whole genome shotgun (WGS) entry which is preliminary data.</text>
</comment>
<evidence type="ECO:0000259" key="2">
    <source>
        <dbReference type="Pfam" id="PF01464"/>
    </source>
</evidence>
<protein>
    <submittedName>
        <fullName evidence="3">Transglycosylase-like protein with SLT domain</fullName>
    </submittedName>
</protein>
<dbReference type="Pfam" id="PF01464">
    <property type="entry name" value="SLT"/>
    <property type="match status" value="1"/>
</dbReference>
<dbReference type="RefSeq" id="WP_166645088.1">
    <property type="nucleotide sequence ID" value="NZ_SNYW01000008.1"/>
</dbReference>
<keyword evidence="4" id="KW-1185">Reference proteome</keyword>
<dbReference type="InterPro" id="IPR008258">
    <property type="entry name" value="Transglycosylase_SLT_dom_1"/>
</dbReference>
<evidence type="ECO:0000313" key="3">
    <source>
        <dbReference type="EMBL" id="TDQ82001.1"/>
    </source>
</evidence>
<dbReference type="InterPro" id="IPR023346">
    <property type="entry name" value="Lysozyme-like_dom_sf"/>
</dbReference>
<accession>A0A4R6WRB8</accession>
<proteinExistence type="inferred from homology"/>
<comment type="similarity">
    <text evidence="1">Belongs to the virb1 family.</text>
</comment>
<evidence type="ECO:0000313" key="4">
    <source>
        <dbReference type="Proteomes" id="UP000295783"/>
    </source>
</evidence>
<evidence type="ECO:0000256" key="1">
    <source>
        <dbReference type="ARBA" id="ARBA00009387"/>
    </source>
</evidence>
<organism evidence="3 4">
    <name type="scientific">Dongia mobilis</name>
    <dbReference type="NCBI Taxonomy" id="578943"/>
    <lineage>
        <taxon>Bacteria</taxon>
        <taxon>Pseudomonadati</taxon>
        <taxon>Pseudomonadota</taxon>
        <taxon>Alphaproteobacteria</taxon>
        <taxon>Rhodospirillales</taxon>
        <taxon>Dongiaceae</taxon>
        <taxon>Dongia</taxon>
    </lineage>
</organism>
<name>A0A4R6WRB8_9PROT</name>
<dbReference type="AlphaFoldDB" id="A0A4R6WRB8"/>
<feature type="domain" description="Transglycosylase SLT" evidence="2">
    <location>
        <begin position="56"/>
        <end position="165"/>
    </location>
</feature>
<dbReference type="Proteomes" id="UP000295783">
    <property type="component" value="Unassembled WGS sequence"/>
</dbReference>
<dbReference type="EMBL" id="SNYW01000008">
    <property type="protein sequence ID" value="TDQ82001.1"/>
    <property type="molecule type" value="Genomic_DNA"/>
</dbReference>
<reference evidence="3 4" key="1">
    <citation type="submission" date="2019-03" db="EMBL/GenBank/DDBJ databases">
        <title>Genomic Encyclopedia of Type Strains, Phase III (KMG-III): the genomes of soil and plant-associated and newly described type strains.</title>
        <authorList>
            <person name="Whitman W."/>
        </authorList>
    </citation>
    <scope>NUCLEOTIDE SEQUENCE [LARGE SCALE GENOMIC DNA]</scope>
    <source>
        <strain evidence="3 4">CGMCC 1.7660</strain>
    </source>
</reference>